<dbReference type="RefSeq" id="WP_245738352.1">
    <property type="nucleotide sequence ID" value="NZ_ASQP01000469.1"/>
</dbReference>
<name>A0A1R1S7R9_9ACTN</name>
<feature type="compositionally biased region" description="Polar residues" evidence="1">
    <location>
        <begin position="11"/>
        <end position="21"/>
    </location>
</feature>
<accession>A0A1R1S7R9</accession>
<feature type="region of interest" description="Disordered" evidence="1">
    <location>
        <begin position="1"/>
        <end position="21"/>
    </location>
</feature>
<dbReference type="GeneID" id="96746712"/>
<dbReference type="Gene3D" id="2.60.120.260">
    <property type="entry name" value="Galactose-binding domain-like"/>
    <property type="match status" value="1"/>
</dbReference>
<evidence type="ECO:0000313" key="3">
    <source>
        <dbReference type="Proteomes" id="UP000186168"/>
    </source>
</evidence>
<sequence>MSGLPIPGNFMSPTTEQVDPNTSGWAAKLNCTISLGSGGRNGDGCLAVKSSAAGEMQVRSFSSFFATPWVEYEAFCDAAGGTVPERIGIRWMDSSNTEIGITWSLTTASASSSWHRIAVGGVAPANTHHAYVLVSATPAAANVTNFFENFYFGYPKTTTGNLVGFNTESGEIDVSGWLAEANCTIARQAPPVQWAVTNYWAGGHAIAMTVTANGNASMCSTDRPDATPGVEYIAHAYLNPPTSAATTWVELRFYDGMGTQIQATRGVLAAPGTAWYRQRASAVAPAGTASCSIAAGIDSATAGQVLRLDWVVVSTAPVLYAGSAVPYADASFEQGVAGWAVASGAATIARSSPWGASFFEGGYSGTITSATATTSVVRSGRFPLPAGAVAGQNLRTKVLTQVTAGGWTVSRGIRWSDASNTDLGATTSTPITAPSPGWWSLSNDFTIPTNATQAALEYTLTATAASSVWRIDQVGAWLALPYTSVGADDSTASITVTLRELTIGDLLTVYRVLPDGSRTLARGPSGLYSQTPITAGEVVIEDYEAPLGVPISYYVEILTPGTSAPSTRTSDTVTLTPGDINECWLKDPGQPQRNLKVLVARAPDWQRSIEQAEMRVRGRRNSVILSDVRGGLEGDLQIWTRSDDERDGLHWLLDSGNVLLWQAVAGMGVSDMYVVVGQVTEARVTGYAPEPWRAWTLALRQVDMPTTTGVAGSAGRTWQDILTQFATWQDVLNSYATWEDVLFDRRIGG</sequence>
<protein>
    <recommendedName>
        <fullName evidence="4">Minor tail protein</fullName>
    </recommendedName>
</protein>
<dbReference type="EMBL" id="ASQP01000469">
    <property type="protein sequence ID" value="OMI34366.1"/>
    <property type="molecule type" value="Genomic_DNA"/>
</dbReference>
<reference evidence="2 3" key="1">
    <citation type="submission" date="2013-05" db="EMBL/GenBank/DDBJ databases">
        <title>Genome sequence of Streptomyces sparsogenes DSM 40356.</title>
        <authorList>
            <person name="Coyne S."/>
            <person name="Seebeck F.P."/>
        </authorList>
    </citation>
    <scope>NUCLEOTIDE SEQUENCE [LARGE SCALE GENOMIC DNA]</scope>
    <source>
        <strain evidence="2 3">DSM 40356</strain>
    </source>
</reference>
<dbReference type="Proteomes" id="UP000186168">
    <property type="component" value="Unassembled WGS sequence"/>
</dbReference>
<gene>
    <name evidence="2" type="ORF">SPAR_36321</name>
</gene>
<dbReference type="STRING" id="67365.GCA_001704635_01780"/>
<evidence type="ECO:0000313" key="2">
    <source>
        <dbReference type="EMBL" id="OMI34366.1"/>
    </source>
</evidence>
<evidence type="ECO:0008006" key="4">
    <source>
        <dbReference type="Google" id="ProtNLM"/>
    </source>
</evidence>
<dbReference type="AlphaFoldDB" id="A0A1R1S7R9"/>
<keyword evidence="3" id="KW-1185">Reference proteome</keyword>
<proteinExistence type="predicted"/>
<organism evidence="2 3">
    <name type="scientific">Streptomyces sparsogenes DSM 40356</name>
    <dbReference type="NCBI Taxonomy" id="1331668"/>
    <lineage>
        <taxon>Bacteria</taxon>
        <taxon>Bacillati</taxon>
        <taxon>Actinomycetota</taxon>
        <taxon>Actinomycetes</taxon>
        <taxon>Kitasatosporales</taxon>
        <taxon>Streptomycetaceae</taxon>
        <taxon>Streptomyces</taxon>
    </lineage>
</organism>
<evidence type="ECO:0000256" key="1">
    <source>
        <dbReference type="SAM" id="MobiDB-lite"/>
    </source>
</evidence>
<comment type="caution">
    <text evidence="2">The sequence shown here is derived from an EMBL/GenBank/DDBJ whole genome shotgun (WGS) entry which is preliminary data.</text>
</comment>